<dbReference type="Proteomes" id="UP000509241">
    <property type="component" value="Chromosome"/>
</dbReference>
<dbReference type="EMBL" id="CP058601">
    <property type="protein sequence ID" value="QLG50192.1"/>
    <property type="molecule type" value="Genomic_DNA"/>
</dbReference>
<gene>
    <name evidence="2" type="ORF">HYG82_15695</name>
</gene>
<organism evidence="2 3">
    <name type="scientific">Natrinema halophilum</name>
    <dbReference type="NCBI Taxonomy" id="1699371"/>
    <lineage>
        <taxon>Archaea</taxon>
        <taxon>Methanobacteriati</taxon>
        <taxon>Methanobacteriota</taxon>
        <taxon>Stenosarchaea group</taxon>
        <taxon>Halobacteria</taxon>
        <taxon>Halobacteriales</taxon>
        <taxon>Natrialbaceae</taxon>
        <taxon>Natrinema</taxon>
    </lineage>
</organism>
<sequence>MVETPAREIGLDRPGTSSLRAAFFSVWFVDLVATILFFVVPYATELNPITVFLYDLLGLTGVVFAALIYAGIVVGISSLLSRPFDVVFVTSVVILYALFASSNVVLLISREPLLSPFMP</sequence>
<protein>
    <recommendedName>
        <fullName evidence="4">DUF5658 domain-containing protein</fullName>
    </recommendedName>
</protein>
<feature type="transmembrane region" description="Helical" evidence="1">
    <location>
        <begin position="87"/>
        <end position="109"/>
    </location>
</feature>
<keyword evidence="1" id="KW-1133">Transmembrane helix</keyword>
<keyword evidence="1" id="KW-0472">Membrane</keyword>
<dbReference type="OrthoDB" id="205581at2157"/>
<dbReference type="KEGG" id="haly:HYG82_15695"/>
<feature type="transmembrane region" description="Helical" evidence="1">
    <location>
        <begin position="56"/>
        <end position="80"/>
    </location>
</feature>
<evidence type="ECO:0008006" key="4">
    <source>
        <dbReference type="Google" id="ProtNLM"/>
    </source>
</evidence>
<accession>A0A7D5GMJ7</accession>
<evidence type="ECO:0000313" key="2">
    <source>
        <dbReference type="EMBL" id="QLG50192.1"/>
    </source>
</evidence>
<evidence type="ECO:0000313" key="3">
    <source>
        <dbReference type="Proteomes" id="UP000509241"/>
    </source>
</evidence>
<dbReference type="RefSeq" id="WP_179262460.1">
    <property type="nucleotide sequence ID" value="NZ_CP058601.1"/>
</dbReference>
<evidence type="ECO:0000256" key="1">
    <source>
        <dbReference type="SAM" id="Phobius"/>
    </source>
</evidence>
<dbReference type="AlphaFoldDB" id="A0A7D5GMJ7"/>
<keyword evidence="3" id="KW-1185">Reference proteome</keyword>
<name>A0A7D5GMJ7_9EURY</name>
<reference evidence="2 3" key="1">
    <citation type="submission" date="2020-07" db="EMBL/GenBank/DDBJ databases">
        <authorList>
            <person name="Cui H."/>
        </authorList>
    </citation>
    <scope>NUCLEOTIDE SEQUENCE [LARGE SCALE GENOMIC DNA]</scope>
    <source>
        <strain evidence="2 3">YPL8</strain>
    </source>
</reference>
<dbReference type="GeneID" id="56034764"/>
<proteinExistence type="predicted"/>
<keyword evidence="1" id="KW-0812">Transmembrane</keyword>
<feature type="transmembrane region" description="Helical" evidence="1">
    <location>
        <begin position="21"/>
        <end position="44"/>
    </location>
</feature>